<dbReference type="EC" id="6.3.1.20" evidence="1"/>
<dbReference type="EMBL" id="CP081303">
    <property type="protein sequence ID" value="QZE13976.1"/>
    <property type="molecule type" value="Genomic_DNA"/>
</dbReference>
<name>A0AC61NEG0_9BACT</name>
<keyword evidence="2" id="KW-1185">Reference proteome</keyword>
<organism evidence="1 2">
    <name type="scientific">Halosquirtibacter laminarini</name>
    <dbReference type="NCBI Taxonomy" id="3374600"/>
    <lineage>
        <taxon>Bacteria</taxon>
        <taxon>Pseudomonadati</taxon>
        <taxon>Bacteroidota</taxon>
        <taxon>Bacteroidia</taxon>
        <taxon>Marinilabiliales</taxon>
        <taxon>Prolixibacteraceae</taxon>
        <taxon>Halosquirtibacter</taxon>
    </lineage>
</organism>
<proteinExistence type="predicted"/>
<accession>A0AC61NEG0</accession>
<gene>
    <name evidence="1" type="ORF">K4L44_15825</name>
</gene>
<evidence type="ECO:0000313" key="2">
    <source>
        <dbReference type="Proteomes" id="UP000826212"/>
    </source>
</evidence>
<keyword evidence="1" id="KW-0436">Ligase</keyword>
<protein>
    <submittedName>
        <fullName evidence="1">Lipoate--protein ligase</fullName>
        <ecNumber evidence="1">6.3.1.20</ecNumber>
    </submittedName>
</protein>
<evidence type="ECO:0000313" key="1">
    <source>
        <dbReference type="EMBL" id="QZE13976.1"/>
    </source>
</evidence>
<reference evidence="1" key="1">
    <citation type="submission" date="2021-08" db="EMBL/GenBank/DDBJ databases">
        <title>Novel anaerobic bacterium isolated from sea squirt in East Sea, Republic of Korea.</title>
        <authorList>
            <person name="Nguyen T.H."/>
            <person name="Li Z."/>
            <person name="Lee Y.-J."/>
            <person name="Ko J."/>
            <person name="Kim S.-G."/>
        </authorList>
    </citation>
    <scope>NUCLEOTIDE SEQUENCE</scope>
    <source>
        <strain evidence="1">KCTC 25031</strain>
    </source>
</reference>
<dbReference type="Proteomes" id="UP000826212">
    <property type="component" value="Chromosome"/>
</dbReference>
<sequence length="310" mass="35758">MLKIICSNTTNPFFNIATEEFLLKNKDEDFLFLYINEDSAIIGKHQNAFEEVSSEYIKSQRIPVLRRISGGGTVVHDMGNINFSFIRKLENIETLSYKQCIEPLQHFLAETYCVDAHLSERNDIQVDGKKVTGTAFHIYKDRIIAHGTLLINSNLSKISKILNAPSSLFQSKGVKSKRSRIMNLGGYKNIPTKLEVVTLDLIHYFEKKGGIYYDIESEINKESIEKLIKQKYNKWEWNIGYGPKFKFLKSLDNTNKTVMFHVEKGYITDSNILSEKLIEKKIPFKQGELAIELHKENSFEVVSIIEKYLL</sequence>